<evidence type="ECO:0000259" key="7">
    <source>
        <dbReference type="Pfam" id="PF17189"/>
    </source>
</evidence>
<organism evidence="8 9">
    <name type="scientific">Fibrobacter succinogenes</name>
    <name type="common">Bacteroides succinogenes</name>
    <dbReference type="NCBI Taxonomy" id="833"/>
    <lineage>
        <taxon>Bacteria</taxon>
        <taxon>Pseudomonadati</taxon>
        <taxon>Fibrobacterota</taxon>
        <taxon>Fibrobacteria</taxon>
        <taxon>Fibrobacterales</taxon>
        <taxon>Fibrobacteraceae</taxon>
        <taxon>Fibrobacter</taxon>
    </lineage>
</organism>
<dbReference type="PROSITE" id="PS51257">
    <property type="entry name" value="PROKAR_LIPOPROTEIN"/>
    <property type="match status" value="1"/>
</dbReference>
<evidence type="ECO:0000256" key="1">
    <source>
        <dbReference type="ARBA" id="ARBA00005382"/>
    </source>
</evidence>
<dbReference type="RefSeq" id="WP_109572025.1">
    <property type="nucleotide sequence ID" value="NZ_UHJL01000001.1"/>
</dbReference>
<feature type="domain" description="Glycosyl hydrolase family 30 TIM-barrel" evidence="6">
    <location>
        <begin position="91"/>
        <end position="280"/>
    </location>
</feature>
<dbReference type="PANTHER" id="PTHR11069">
    <property type="entry name" value="GLUCOSYLCERAMIDASE"/>
    <property type="match status" value="1"/>
</dbReference>
<dbReference type="GO" id="GO:0016020">
    <property type="term" value="C:membrane"/>
    <property type="evidence" value="ECO:0007669"/>
    <property type="project" value="GOC"/>
</dbReference>
<evidence type="ECO:0000313" key="8">
    <source>
        <dbReference type="EMBL" id="SUQ19356.1"/>
    </source>
</evidence>
<protein>
    <submittedName>
        <fullName evidence="8">Glucuronoarabinoxylan endo-1,4-beta-xylanase</fullName>
    </submittedName>
</protein>
<dbReference type="GO" id="GO:0004348">
    <property type="term" value="F:glucosylceramidase activity"/>
    <property type="evidence" value="ECO:0007669"/>
    <property type="project" value="InterPro"/>
</dbReference>
<keyword evidence="8" id="KW-0624">Polysaccharide degradation</keyword>
<dbReference type="InterPro" id="IPR033453">
    <property type="entry name" value="Glyco_hydro_30_TIM-barrel"/>
</dbReference>
<dbReference type="InterPro" id="IPR017853">
    <property type="entry name" value="GH"/>
</dbReference>
<keyword evidence="3 4" id="KW-0378">Hydrolase</keyword>
<evidence type="ECO:0000256" key="2">
    <source>
        <dbReference type="ARBA" id="ARBA00022729"/>
    </source>
</evidence>
<evidence type="ECO:0000256" key="3">
    <source>
        <dbReference type="ARBA" id="ARBA00022801"/>
    </source>
</evidence>
<evidence type="ECO:0000259" key="6">
    <source>
        <dbReference type="Pfam" id="PF02055"/>
    </source>
</evidence>
<dbReference type="GO" id="GO:0045493">
    <property type="term" value="P:xylan catabolic process"/>
    <property type="evidence" value="ECO:0007669"/>
    <property type="project" value="UniProtKB-KW"/>
</dbReference>
<dbReference type="PANTHER" id="PTHR11069:SF38">
    <property type="entry name" value="GLUCURONOXYLANASE XYNC"/>
    <property type="match status" value="1"/>
</dbReference>
<sequence length="498" mass="54974">MTYSMKRFSLFAGSIAFLSTLACAATINVDMGKEYQRISGFGAASAWAGSITDKNAAFLWDSTSGAGLTLHRIRIAPDGSTSETSIAKKASEYGVKVWAAPWTSKYTVNYDGDKKHLDFNHAQDWANTILKFTQDMRKAGINLYAISSQNEPDGTGDNHYEPDELARWVGDYLGPTLDTTGIKIIGTEAINWYGFPNYKKAFFNNPAALKYTDIFGTHEYGGDPAAYPEIHEAGKEFWETEVYDLGSNKEDVGMGSALRVAGVIHDALTIANMNAWHFWWIYSCSEPSCGNGALWPQGQGNPDNVEPTKRLWVMGNYSRFARPGARRIDATKNPERDVKVTAYRDSLKTKIAVVILNSKNEEFKADFDFGNTKIGSFKPYVTDDNNNLKEGSEVKVDGTKCSYSVPARSATTVEFILWQEPKVEPPKDSTESIAFGRLSVPQSRQSSYKVFSPIGAFIGEFQAGDVGELRNAMTSAGLSRGVYMVKCGNAKTQRIVLR</sequence>
<feature type="chain" id="PRO_5016937996" evidence="5">
    <location>
        <begin position="25"/>
        <end position="498"/>
    </location>
</feature>
<dbReference type="InterPro" id="IPR013780">
    <property type="entry name" value="Glyco_hydro_b"/>
</dbReference>
<accession>A0A380RV16</accession>
<dbReference type="Pfam" id="PF02055">
    <property type="entry name" value="Glyco_hydro_30"/>
    <property type="match status" value="1"/>
</dbReference>
<feature type="domain" description="Glycosyl hydrolase family 30 beta sandwich" evidence="7">
    <location>
        <begin position="324"/>
        <end position="413"/>
    </location>
</feature>
<keyword evidence="8" id="KW-0858">Xylan degradation</keyword>
<dbReference type="GO" id="GO:0006665">
    <property type="term" value="P:sphingolipid metabolic process"/>
    <property type="evidence" value="ECO:0007669"/>
    <property type="project" value="InterPro"/>
</dbReference>
<comment type="similarity">
    <text evidence="1 4">Belongs to the glycosyl hydrolase 30 family.</text>
</comment>
<dbReference type="Pfam" id="PF17189">
    <property type="entry name" value="Glyco_hydro_30C"/>
    <property type="match status" value="1"/>
</dbReference>
<feature type="signal peptide" evidence="5">
    <location>
        <begin position="1"/>
        <end position="24"/>
    </location>
</feature>
<evidence type="ECO:0000256" key="5">
    <source>
        <dbReference type="SAM" id="SignalP"/>
    </source>
</evidence>
<dbReference type="InterPro" id="IPR033452">
    <property type="entry name" value="GH30_C"/>
</dbReference>
<dbReference type="Gene3D" id="2.60.40.1180">
    <property type="entry name" value="Golgi alpha-mannosidase II"/>
    <property type="match status" value="1"/>
</dbReference>
<dbReference type="SUPFAM" id="SSF51445">
    <property type="entry name" value="(Trans)glycosidases"/>
    <property type="match status" value="1"/>
</dbReference>
<keyword evidence="2 5" id="KW-0732">Signal</keyword>
<keyword evidence="4 8" id="KW-0326">Glycosidase</keyword>
<name>A0A380RV16_FIBSU</name>
<dbReference type="Proteomes" id="UP000255423">
    <property type="component" value="Unassembled WGS sequence"/>
</dbReference>
<reference evidence="8 9" key="1">
    <citation type="submission" date="2017-08" db="EMBL/GenBank/DDBJ databases">
        <authorList>
            <person name="de Groot N.N."/>
        </authorList>
    </citation>
    <scope>NUCLEOTIDE SEQUENCE [LARGE SCALE GENOMIC DNA]</scope>
    <source>
        <strain evidence="8 9">HM2</strain>
    </source>
</reference>
<gene>
    <name evidence="8" type="ORF">SAMN05661053_0587</name>
</gene>
<dbReference type="Gene3D" id="3.20.20.80">
    <property type="entry name" value="Glycosidases"/>
    <property type="match status" value="1"/>
</dbReference>
<evidence type="ECO:0000256" key="4">
    <source>
        <dbReference type="RuleBase" id="RU361188"/>
    </source>
</evidence>
<dbReference type="EMBL" id="UHJL01000001">
    <property type="protein sequence ID" value="SUQ19356.1"/>
    <property type="molecule type" value="Genomic_DNA"/>
</dbReference>
<dbReference type="AlphaFoldDB" id="A0A380RV16"/>
<evidence type="ECO:0000313" key="9">
    <source>
        <dbReference type="Proteomes" id="UP000255423"/>
    </source>
</evidence>
<proteinExistence type="inferred from homology"/>
<dbReference type="InterPro" id="IPR001139">
    <property type="entry name" value="Glyco_hydro_30"/>
</dbReference>
<dbReference type="SUPFAM" id="SSF51011">
    <property type="entry name" value="Glycosyl hydrolase domain"/>
    <property type="match status" value="1"/>
</dbReference>
<keyword evidence="8" id="KW-0119">Carbohydrate metabolism</keyword>